<accession>A0A5B9W6J4</accession>
<evidence type="ECO:0000313" key="3">
    <source>
        <dbReference type="Proteomes" id="UP000324233"/>
    </source>
</evidence>
<dbReference type="Proteomes" id="UP000324233">
    <property type="component" value="Chromosome"/>
</dbReference>
<sequence length="76" mass="8288">MENEKKILQTDMDDNEGIPDPQPADEGIILEAGGTVGEKGRETLGDEGHDELLASYPDRGPKDVGRKETPSDRKKP</sequence>
<dbReference type="RefSeq" id="WP_148595684.1">
    <property type="nucleotide sequence ID" value="NZ_CP042997.1"/>
</dbReference>
<reference evidence="2 3" key="1">
    <citation type="submission" date="2019-08" db="EMBL/GenBank/DDBJ databases">
        <title>Deep-cultivation of Planctomycetes and their phenomic and genomic characterization uncovers novel biology.</title>
        <authorList>
            <person name="Wiegand S."/>
            <person name="Jogler M."/>
            <person name="Boedeker C."/>
            <person name="Pinto D."/>
            <person name="Vollmers J."/>
            <person name="Rivas-Marin E."/>
            <person name="Kohn T."/>
            <person name="Peeters S.H."/>
            <person name="Heuer A."/>
            <person name="Rast P."/>
            <person name="Oberbeckmann S."/>
            <person name="Bunk B."/>
            <person name="Jeske O."/>
            <person name="Meyerdierks A."/>
            <person name="Storesund J.E."/>
            <person name="Kallscheuer N."/>
            <person name="Luecker S."/>
            <person name="Lage O.M."/>
            <person name="Pohl T."/>
            <person name="Merkel B.J."/>
            <person name="Hornburger P."/>
            <person name="Mueller R.-W."/>
            <person name="Bruemmer F."/>
            <person name="Labrenz M."/>
            <person name="Spormann A.M."/>
            <person name="Op den Camp H."/>
            <person name="Overmann J."/>
            <person name="Amann R."/>
            <person name="Jetten M.S.M."/>
            <person name="Mascher T."/>
            <person name="Medema M.H."/>
            <person name="Devos D.P."/>
            <person name="Kaster A.-K."/>
            <person name="Ovreas L."/>
            <person name="Rohde M."/>
            <person name="Galperin M.Y."/>
            <person name="Jogler C."/>
        </authorList>
    </citation>
    <scope>NUCLEOTIDE SEQUENCE [LARGE SCALE GENOMIC DNA]</scope>
    <source>
        <strain evidence="2 3">OJF2</strain>
    </source>
</reference>
<evidence type="ECO:0000256" key="1">
    <source>
        <dbReference type="SAM" id="MobiDB-lite"/>
    </source>
</evidence>
<feature type="compositionally biased region" description="Basic and acidic residues" evidence="1">
    <location>
        <begin position="38"/>
        <end position="52"/>
    </location>
</feature>
<name>A0A5B9W6J4_9BACT</name>
<feature type="compositionally biased region" description="Basic and acidic residues" evidence="1">
    <location>
        <begin position="59"/>
        <end position="76"/>
    </location>
</feature>
<gene>
    <name evidence="2" type="ORF">OJF2_45040</name>
</gene>
<feature type="region of interest" description="Disordered" evidence="1">
    <location>
        <begin position="1"/>
        <end position="76"/>
    </location>
</feature>
<dbReference type="AlphaFoldDB" id="A0A5B9W6J4"/>
<proteinExistence type="predicted"/>
<dbReference type="EMBL" id="CP042997">
    <property type="protein sequence ID" value="QEH35947.1"/>
    <property type="molecule type" value="Genomic_DNA"/>
</dbReference>
<keyword evidence="3" id="KW-1185">Reference proteome</keyword>
<evidence type="ECO:0000313" key="2">
    <source>
        <dbReference type="EMBL" id="QEH35947.1"/>
    </source>
</evidence>
<protein>
    <submittedName>
        <fullName evidence="2">Uncharacterized protein</fullName>
    </submittedName>
</protein>
<dbReference type="KEGG" id="agv:OJF2_45040"/>
<organism evidence="2 3">
    <name type="scientific">Aquisphaera giovannonii</name>
    <dbReference type="NCBI Taxonomy" id="406548"/>
    <lineage>
        <taxon>Bacteria</taxon>
        <taxon>Pseudomonadati</taxon>
        <taxon>Planctomycetota</taxon>
        <taxon>Planctomycetia</taxon>
        <taxon>Isosphaerales</taxon>
        <taxon>Isosphaeraceae</taxon>
        <taxon>Aquisphaera</taxon>
    </lineage>
</organism>